<gene>
    <name evidence="3" type="ORF">IV203_009890</name>
</gene>
<name>A0A9K3PKC8_9STRA</name>
<evidence type="ECO:0000313" key="3">
    <source>
        <dbReference type="EMBL" id="KAG7350530.1"/>
    </source>
</evidence>
<comment type="caution">
    <text evidence="3">The sequence shown here is derived from an EMBL/GenBank/DDBJ whole genome shotgun (WGS) entry which is preliminary data.</text>
</comment>
<evidence type="ECO:0000256" key="2">
    <source>
        <dbReference type="SAM" id="Phobius"/>
    </source>
</evidence>
<dbReference type="OrthoDB" id="10494549at2759"/>
<reference evidence="3" key="2">
    <citation type="submission" date="2021-04" db="EMBL/GenBank/DDBJ databases">
        <authorList>
            <person name="Podell S."/>
        </authorList>
    </citation>
    <scope>NUCLEOTIDE SEQUENCE</scope>
    <source>
        <strain evidence="3">Hildebrandi</strain>
    </source>
</reference>
<dbReference type="AlphaFoldDB" id="A0A9K3PKC8"/>
<protein>
    <submittedName>
        <fullName evidence="3">Uncharacterized protein</fullName>
    </submittedName>
</protein>
<accession>A0A9K3PKC8</accession>
<dbReference type="Proteomes" id="UP000693970">
    <property type="component" value="Unassembled WGS sequence"/>
</dbReference>
<feature type="region of interest" description="Disordered" evidence="1">
    <location>
        <begin position="58"/>
        <end position="78"/>
    </location>
</feature>
<reference evidence="3" key="1">
    <citation type="journal article" date="2021" name="Sci. Rep.">
        <title>Diploid genomic architecture of Nitzschia inconspicua, an elite biomass production diatom.</title>
        <authorList>
            <person name="Oliver A."/>
            <person name="Podell S."/>
            <person name="Pinowska A."/>
            <person name="Traller J.C."/>
            <person name="Smith S.R."/>
            <person name="McClure R."/>
            <person name="Beliaev A."/>
            <person name="Bohutskyi P."/>
            <person name="Hill E.A."/>
            <person name="Rabines A."/>
            <person name="Zheng H."/>
            <person name="Allen L.Z."/>
            <person name="Kuo A."/>
            <person name="Grigoriev I.V."/>
            <person name="Allen A.E."/>
            <person name="Hazlebeck D."/>
            <person name="Allen E.E."/>
        </authorList>
    </citation>
    <scope>NUCLEOTIDE SEQUENCE</scope>
    <source>
        <strain evidence="3">Hildebrandi</strain>
    </source>
</reference>
<feature type="transmembrane region" description="Helical" evidence="2">
    <location>
        <begin position="101"/>
        <end position="123"/>
    </location>
</feature>
<keyword evidence="2" id="KW-1133">Transmembrane helix</keyword>
<proteinExistence type="predicted"/>
<feature type="region of interest" description="Disordered" evidence="1">
    <location>
        <begin position="240"/>
        <end position="272"/>
    </location>
</feature>
<evidence type="ECO:0000256" key="1">
    <source>
        <dbReference type="SAM" id="MobiDB-lite"/>
    </source>
</evidence>
<sequence>MVSSETTQTTTNFCLRDEVKAYYALSANQGGLGKSPTVNTTTTTTSAAASTPIVFSEQQQQSQQPQNSQRHYSTSSDARSVYSSNTSVTRKSIIFVTPAKYTTFVLCLLAIPIVTIVACMILLDPTQINYRSSSTTWILGWALLFVLVVYMAILPKQVDVRSTGTVGIKTFLLTFHIDGIVRAYQAGLGREDFLRPRIRFGTSIQDRVVLRRNHGKWDVVVSPHDVEGFLKAVEEMVKEHGDNDTEGDDDDAGSPSANGNDASADELDNNNNHNNNIIIVPTILQHGTIPNGHGKGIPDLASTDYSTPHMIV</sequence>
<evidence type="ECO:0000313" key="4">
    <source>
        <dbReference type="Proteomes" id="UP000693970"/>
    </source>
</evidence>
<keyword evidence="4" id="KW-1185">Reference proteome</keyword>
<keyword evidence="2" id="KW-0472">Membrane</keyword>
<feature type="compositionally biased region" description="Low complexity" evidence="1">
    <location>
        <begin position="58"/>
        <end position="69"/>
    </location>
</feature>
<organism evidence="3 4">
    <name type="scientific">Nitzschia inconspicua</name>
    <dbReference type="NCBI Taxonomy" id="303405"/>
    <lineage>
        <taxon>Eukaryota</taxon>
        <taxon>Sar</taxon>
        <taxon>Stramenopiles</taxon>
        <taxon>Ochrophyta</taxon>
        <taxon>Bacillariophyta</taxon>
        <taxon>Bacillariophyceae</taxon>
        <taxon>Bacillariophycidae</taxon>
        <taxon>Bacillariales</taxon>
        <taxon>Bacillariaceae</taxon>
        <taxon>Nitzschia</taxon>
    </lineage>
</organism>
<feature type="transmembrane region" description="Helical" evidence="2">
    <location>
        <begin position="135"/>
        <end position="153"/>
    </location>
</feature>
<dbReference type="EMBL" id="JAGRRH010000018">
    <property type="protein sequence ID" value="KAG7350530.1"/>
    <property type="molecule type" value="Genomic_DNA"/>
</dbReference>
<keyword evidence="2" id="KW-0812">Transmembrane</keyword>